<dbReference type="SUPFAM" id="SSF53850">
    <property type="entry name" value="Periplasmic binding protein-like II"/>
    <property type="match status" value="1"/>
</dbReference>
<dbReference type="InterPro" id="IPR042100">
    <property type="entry name" value="Bug_dom1"/>
</dbReference>
<dbReference type="Gene3D" id="3.40.190.10">
    <property type="entry name" value="Periplasmic binding protein-like II"/>
    <property type="match status" value="1"/>
</dbReference>
<keyword evidence="3" id="KW-0675">Receptor</keyword>
<keyword evidence="2" id="KW-0732">Signal</keyword>
<dbReference type="Pfam" id="PF03401">
    <property type="entry name" value="TctC"/>
    <property type="match status" value="1"/>
</dbReference>
<feature type="signal peptide" evidence="2">
    <location>
        <begin position="1"/>
        <end position="25"/>
    </location>
</feature>
<reference evidence="3 4" key="1">
    <citation type="submission" date="2018-06" db="EMBL/GenBank/DDBJ databases">
        <title>Genomic Encyclopedia of Archaeal and Bacterial Type Strains, Phase II (KMG-II): from individual species to whole genera.</title>
        <authorList>
            <person name="Goeker M."/>
        </authorList>
    </citation>
    <scope>NUCLEOTIDE SEQUENCE [LARGE SCALE GENOMIC DNA]</scope>
    <source>
        <strain evidence="3 4">CFPB 3232</strain>
    </source>
</reference>
<accession>A0A328ZGU1</accession>
<comment type="caution">
    <text evidence="3">The sequence shown here is derived from an EMBL/GenBank/DDBJ whole genome shotgun (WGS) entry which is preliminary data.</text>
</comment>
<sequence length="325" mass="34621">MQLSRRDFSAALVAPLAGALMPAFAQNGYPGRTVRIIVPYPAGGFNDTLARVVGKKLQDSLGQPFIADNKPGGGTIIGTEAGVKSPPDGYTLFIASFPTVVNQFLYKNLPYSVQRDVAPIILAGYAPNLLVVRSDSPYRTVKDLVAAAKAAPDRLNYASAGSGTSLHLAMEYFKSVTGTRIAHIPYKGSAPMITDLLGGQVDVMFDNLPNAMPHVQSGRMRALGVTSLKRLAAQPDIPTIAEQGYPGFEISPWYGIAAPAGTPRAILVKLNAEVARILTQPDVKAIFAAQGVEIAGGSVEDFDRYIKAQSARWEPIVRNANIALD</sequence>
<protein>
    <submittedName>
        <fullName evidence="3">Tripartite-type tricarboxylate transporter receptor subunit TctC</fullName>
    </submittedName>
</protein>
<proteinExistence type="inferred from homology"/>
<dbReference type="OrthoDB" id="9780943at2"/>
<dbReference type="PIRSF" id="PIRSF017082">
    <property type="entry name" value="YflP"/>
    <property type="match status" value="1"/>
</dbReference>
<organism evidence="3 4">
    <name type="scientific">Paracidovorax anthurii</name>
    <dbReference type="NCBI Taxonomy" id="78229"/>
    <lineage>
        <taxon>Bacteria</taxon>
        <taxon>Pseudomonadati</taxon>
        <taxon>Pseudomonadota</taxon>
        <taxon>Betaproteobacteria</taxon>
        <taxon>Burkholderiales</taxon>
        <taxon>Comamonadaceae</taxon>
        <taxon>Paracidovorax</taxon>
    </lineage>
</organism>
<dbReference type="EMBL" id="QLTA01000007">
    <property type="protein sequence ID" value="RAR85141.1"/>
    <property type="molecule type" value="Genomic_DNA"/>
</dbReference>
<dbReference type="RefSeq" id="WP_111876305.1">
    <property type="nucleotide sequence ID" value="NZ_CBCSGC010000026.1"/>
</dbReference>
<comment type="similarity">
    <text evidence="1">Belongs to the UPF0065 (bug) family.</text>
</comment>
<dbReference type="Gene3D" id="3.40.190.150">
    <property type="entry name" value="Bordetella uptake gene, domain 1"/>
    <property type="match status" value="1"/>
</dbReference>
<evidence type="ECO:0000313" key="3">
    <source>
        <dbReference type="EMBL" id="RAR85141.1"/>
    </source>
</evidence>
<name>A0A328ZGU1_9BURK</name>
<dbReference type="Proteomes" id="UP000248856">
    <property type="component" value="Unassembled WGS sequence"/>
</dbReference>
<feature type="chain" id="PRO_5016354090" evidence="2">
    <location>
        <begin position="26"/>
        <end position="325"/>
    </location>
</feature>
<dbReference type="AlphaFoldDB" id="A0A328ZGU1"/>
<dbReference type="InterPro" id="IPR005064">
    <property type="entry name" value="BUG"/>
</dbReference>
<evidence type="ECO:0000256" key="2">
    <source>
        <dbReference type="SAM" id="SignalP"/>
    </source>
</evidence>
<dbReference type="PANTHER" id="PTHR42928">
    <property type="entry name" value="TRICARBOXYLATE-BINDING PROTEIN"/>
    <property type="match status" value="1"/>
</dbReference>
<keyword evidence="4" id="KW-1185">Reference proteome</keyword>
<dbReference type="PANTHER" id="PTHR42928:SF5">
    <property type="entry name" value="BLR1237 PROTEIN"/>
    <property type="match status" value="1"/>
</dbReference>
<evidence type="ECO:0000313" key="4">
    <source>
        <dbReference type="Proteomes" id="UP000248856"/>
    </source>
</evidence>
<evidence type="ECO:0000256" key="1">
    <source>
        <dbReference type="ARBA" id="ARBA00006987"/>
    </source>
</evidence>
<dbReference type="CDD" id="cd13578">
    <property type="entry name" value="PBP2_Bug27"/>
    <property type="match status" value="1"/>
</dbReference>
<gene>
    <name evidence="3" type="ORF">AX018_100776</name>
</gene>